<dbReference type="InterPro" id="IPR036142">
    <property type="entry name" value="ENT_dom-like_sf"/>
</dbReference>
<dbReference type="Proteomes" id="UP001497480">
    <property type="component" value="Unassembled WGS sequence"/>
</dbReference>
<evidence type="ECO:0000256" key="1">
    <source>
        <dbReference type="ARBA" id="ARBA00004123"/>
    </source>
</evidence>
<keyword evidence="5" id="KW-1185">Reference proteome</keyword>
<gene>
    <name evidence="4" type="ORF">LLUT_LOCUS24502</name>
</gene>
<accession>A0AAV1XQS1</accession>
<evidence type="ECO:0000256" key="2">
    <source>
        <dbReference type="ARBA" id="ARBA00023242"/>
    </source>
</evidence>
<proteinExistence type="predicted"/>
<name>A0AAV1XQS1_LUPLU</name>
<comment type="caution">
    <text evidence="4">The sequence shown here is derived from an EMBL/GenBank/DDBJ whole genome shotgun (WGS) entry which is preliminary data.</text>
</comment>
<dbReference type="GO" id="GO:0005634">
    <property type="term" value="C:nucleus"/>
    <property type="evidence" value="ECO:0007669"/>
    <property type="project" value="UniProtKB-SubCell"/>
</dbReference>
<dbReference type="InterPro" id="IPR033485">
    <property type="entry name" value="EMSY-LIKE_plant"/>
</dbReference>
<dbReference type="SUPFAM" id="SSF158639">
    <property type="entry name" value="ENT-like"/>
    <property type="match status" value="1"/>
</dbReference>
<dbReference type="PROSITE" id="PS51138">
    <property type="entry name" value="ENT"/>
    <property type="match status" value="1"/>
</dbReference>
<dbReference type="GO" id="GO:0050832">
    <property type="term" value="P:defense response to fungus"/>
    <property type="evidence" value="ECO:0007669"/>
    <property type="project" value="InterPro"/>
</dbReference>
<dbReference type="EMBL" id="CAXHTB010000017">
    <property type="protein sequence ID" value="CAL0323442.1"/>
    <property type="molecule type" value="Genomic_DNA"/>
</dbReference>
<evidence type="ECO:0000259" key="3">
    <source>
        <dbReference type="PROSITE" id="PS51138"/>
    </source>
</evidence>
<reference evidence="4 5" key="1">
    <citation type="submission" date="2024-03" db="EMBL/GenBank/DDBJ databases">
        <authorList>
            <person name="Martinez-Hernandez J."/>
        </authorList>
    </citation>
    <scope>NUCLEOTIDE SEQUENCE [LARGE SCALE GENOMIC DNA]</scope>
</reference>
<sequence>MLIRYTLGYCFRVRTNDKAHGKRDIMDLEHQVHCMETEAYSSVLKAFIAQSDLLTWGKEGLMTDLRKELNITDFEHGKILTTINTDDSVKWIREQRKVASHSQDYLKVNNTPGCASSSMGNSIIRLKAPPPSAAFYPQKNVPHSQVSLTPIPFQSSMPPKLNDDQMAAQVSHGHGKLSMQMFNSCGQLPPIGRGKVLKGKHKLKDFHTSECVQLKNKSDLIQIRPTNLVIHDVEKMLFSREKPPGPVEIEKAKWTLREQEKALIEALGKLTDVSERDDTSDQIRRYKVTKSTPGGQEMMMHGNFCGLVGRLNGLGDSFRTMPSG</sequence>
<comment type="subcellular location">
    <subcellularLocation>
        <location evidence="1">Nucleus</location>
    </subcellularLocation>
</comment>
<protein>
    <recommendedName>
        <fullName evidence="3">ENT domain-containing protein</fullName>
    </recommendedName>
</protein>
<keyword evidence="2" id="KW-0539">Nucleus</keyword>
<dbReference type="InterPro" id="IPR005491">
    <property type="entry name" value="ENT_dom"/>
</dbReference>
<feature type="domain" description="ENT" evidence="3">
    <location>
        <begin position="28"/>
        <end position="115"/>
    </location>
</feature>
<dbReference type="Pfam" id="PF03735">
    <property type="entry name" value="ENT"/>
    <property type="match status" value="1"/>
</dbReference>
<dbReference type="PANTHER" id="PTHR33432">
    <property type="entry name" value="PROTEIN EMSY-LIKE 4"/>
    <property type="match status" value="1"/>
</dbReference>
<dbReference type="PANTHER" id="PTHR33432:SF22">
    <property type="entry name" value="OS10G0436850 PROTEIN"/>
    <property type="match status" value="1"/>
</dbReference>
<evidence type="ECO:0000313" key="4">
    <source>
        <dbReference type="EMBL" id="CAL0323442.1"/>
    </source>
</evidence>
<organism evidence="4 5">
    <name type="scientific">Lupinus luteus</name>
    <name type="common">European yellow lupine</name>
    <dbReference type="NCBI Taxonomy" id="3873"/>
    <lineage>
        <taxon>Eukaryota</taxon>
        <taxon>Viridiplantae</taxon>
        <taxon>Streptophyta</taxon>
        <taxon>Embryophyta</taxon>
        <taxon>Tracheophyta</taxon>
        <taxon>Spermatophyta</taxon>
        <taxon>Magnoliopsida</taxon>
        <taxon>eudicotyledons</taxon>
        <taxon>Gunneridae</taxon>
        <taxon>Pentapetalae</taxon>
        <taxon>rosids</taxon>
        <taxon>fabids</taxon>
        <taxon>Fabales</taxon>
        <taxon>Fabaceae</taxon>
        <taxon>Papilionoideae</taxon>
        <taxon>50 kb inversion clade</taxon>
        <taxon>genistoids sensu lato</taxon>
        <taxon>core genistoids</taxon>
        <taxon>Genisteae</taxon>
        <taxon>Lupinus</taxon>
    </lineage>
</organism>
<dbReference type="AlphaFoldDB" id="A0AAV1XQS1"/>
<dbReference type="Gene3D" id="1.10.1240.40">
    <property type="entry name" value="ENT domain"/>
    <property type="match status" value="1"/>
</dbReference>
<evidence type="ECO:0000313" key="5">
    <source>
        <dbReference type="Proteomes" id="UP001497480"/>
    </source>
</evidence>
<dbReference type="SMART" id="SM01191">
    <property type="entry name" value="ENT"/>
    <property type="match status" value="1"/>
</dbReference>